<dbReference type="BioCyc" id="CSTI499177:GJE9-2620-MONOMER"/>
<keyword evidence="2" id="KW-1185">Reference proteome</keyword>
<protein>
    <recommendedName>
        <fullName evidence="3">DUF1643 domain-containing protein</fullName>
    </recommendedName>
</protein>
<name>E3PVT9_ACESD</name>
<dbReference type="InterPro" id="IPR012441">
    <property type="entry name" value="DUF1643"/>
</dbReference>
<dbReference type="eggNOG" id="COG4333">
    <property type="taxonomic scope" value="Bacteria"/>
</dbReference>
<evidence type="ECO:0000313" key="1">
    <source>
        <dbReference type="EMBL" id="CBH22642.1"/>
    </source>
</evidence>
<dbReference type="EMBL" id="FP565809">
    <property type="protein sequence ID" value="CBH22642.1"/>
    <property type="molecule type" value="Genomic_DNA"/>
</dbReference>
<dbReference type="AlphaFoldDB" id="E3PVT9"/>
<accession>E3PVT9</accession>
<dbReference type="HOGENOM" id="CLU_112325_1_0_9"/>
<dbReference type="STRING" id="1511.CLOST_2527"/>
<proteinExistence type="predicted"/>
<dbReference type="Pfam" id="PF07799">
    <property type="entry name" value="DUF1643"/>
    <property type="match status" value="1"/>
</dbReference>
<evidence type="ECO:0000313" key="2">
    <source>
        <dbReference type="Proteomes" id="UP000007041"/>
    </source>
</evidence>
<gene>
    <name evidence="1" type="ordered locus">CLOST_2527</name>
</gene>
<organism evidence="1 2">
    <name type="scientific">Acetoanaerobium sticklandii (strain ATCC 12662 / DSM 519 / JCM 1433 / CCUG 9281 / NCIMB 10654 / HF)</name>
    <name type="common">Clostridium sticklandii</name>
    <dbReference type="NCBI Taxonomy" id="499177"/>
    <lineage>
        <taxon>Bacteria</taxon>
        <taxon>Bacillati</taxon>
        <taxon>Bacillota</taxon>
        <taxon>Clostridia</taxon>
        <taxon>Peptostreptococcales</taxon>
        <taxon>Filifactoraceae</taxon>
        <taxon>Acetoanaerobium</taxon>
    </lineage>
</organism>
<dbReference type="KEGG" id="cst:CLOST_2527"/>
<evidence type="ECO:0008006" key="3">
    <source>
        <dbReference type="Google" id="ProtNLM"/>
    </source>
</evidence>
<reference evidence="2" key="1">
    <citation type="journal article" date="2010" name="BMC Genomics">
        <title>Clostridium sticklandii, a specialist in amino acid degradation:revisiting its metabolism through its genome sequence.</title>
        <authorList>
            <person name="Fonknechten N."/>
            <person name="Chaussonnerie S."/>
            <person name="Tricot S."/>
            <person name="Lajus A."/>
            <person name="Andreesen J.R."/>
            <person name="Perchat N."/>
            <person name="Pelletier E."/>
            <person name="Gouyvenoux M."/>
            <person name="Barbe V."/>
            <person name="Salanoubat M."/>
            <person name="Le Paslier D."/>
            <person name="Weissenbach J."/>
            <person name="Cohen G.N."/>
            <person name="Kreimeyer A."/>
        </authorList>
    </citation>
    <scope>NUCLEOTIDE SEQUENCE [LARGE SCALE GENOMIC DNA]</scope>
    <source>
        <strain evidence="2">ATCC 12662 / DSM 519 / JCM 1433 / CCUG 9281 / NCIMB 10654 / HF</strain>
    </source>
</reference>
<sequence length="171" mass="19495">MKLEKATIKTEACFSDNKQHRFYMKKVWDSKKSSALVLMLSAGSCNGLTMDYSSLFTVNNLVRLDYGSVEIMNLFTEINTPVKSAALKDTKMINSNNNMILEKAKSVDTIVFAWGRAGNTSKIVQERINQVVELLSEYKQKTCILCDEDSRKYFHPLAPKVRSIWNLQPIE</sequence>
<dbReference type="Proteomes" id="UP000007041">
    <property type="component" value="Chromosome"/>
</dbReference>